<reference evidence="1 2" key="1">
    <citation type="submission" date="2014-07" db="EMBL/GenBank/DDBJ databases">
        <title>Draft Genome Sequence of Gephyronic Acid Producer, Cystobacter violaceus Strain Cb vi76.</title>
        <authorList>
            <person name="Stevens D.C."/>
            <person name="Young J."/>
            <person name="Carmichael R."/>
            <person name="Tan J."/>
            <person name="Taylor R.E."/>
        </authorList>
    </citation>
    <scope>NUCLEOTIDE SEQUENCE [LARGE SCALE GENOMIC DNA]</scope>
    <source>
        <strain evidence="1 2">Cb vi76</strain>
    </source>
</reference>
<organism evidence="1 2">
    <name type="scientific">Archangium violaceum Cb vi76</name>
    <dbReference type="NCBI Taxonomy" id="1406225"/>
    <lineage>
        <taxon>Bacteria</taxon>
        <taxon>Pseudomonadati</taxon>
        <taxon>Myxococcota</taxon>
        <taxon>Myxococcia</taxon>
        <taxon>Myxococcales</taxon>
        <taxon>Cystobacterineae</taxon>
        <taxon>Archangiaceae</taxon>
        <taxon>Archangium</taxon>
    </lineage>
</organism>
<evidence type="ECO:0000313" key="1">
    <source>
        <dbReference type="EMBL" id="KFA89804.1"/>
    </source>
</evidence>
<evidence type="ECO:0000313" key="2">
    <source>
        <dbReference type="Proteomes" id="UP000028547"/>
    </source>
</evidence>
<protein>
    <recommendedName>
        <fullName evidence="3">DUF2188 domain-containing protein</fullName>
    </recommendedName>
</protein>
<dbReference type="Pfam" id="PF09954">
    <property type="entry name" value="DUF2188"/>
    <property type="match status" value="1"/>
</dbReference>
<dbReference type="Proteomes" id="UP000028547">
    <property type="component" value="Unassembled WGS sequence"/>
</dbReference>
<dbReference type="AlphaFoldDB" id="A0A084SMW9"/>
<accession>A0A084SMW9</accession>
<sequence length="65" mass="7388">MIVAADGRGWYVRLEGSRGLDRYPNVTQAIHRGRRLAHQHKPSGLVVRYTDGEEEESHYELAVSP</sequence>
<proteinExistence type="predicted"/>
<comment type="caution">
    <text evidence="1">The sequence shown here is derived from an EMBL/GenBank/DDBJ whole genome shotgun (WGS) entry which is preliminary data.</text>
</comment>
<name>A0A084SMW9_9BACT</name>
<evidence type="ECO:0008006" key="3">
    <source>
        <dbReference type="Google" id="ProtNLM"/>
    </source>
</evidence>
<dbReference type="EMBL" id="JPMI01000232">
    <property type="protein sequence ID" value="KFA89804.1"/>
    <property type="molecule type" value="Genomic_DNA"/>
</dbReference>
<dbReference type="InterPro" id="IPR018691">
    <property type="entry name" value="DUF2188"/>
</dbReference>
<gene>
    <name evidence="1" type="ORF">Q664_32160</name>
</gene>